<dbReference type="GO" id="GO:0004056">
    <property type="term" value="F:argininosuccinate lyase activity"/>
    <property type="evidence" value="ECO:0007669"/>
    <property type="project" value="UniProtKB-UniRule"/>
</dbReference>
<dbReference type="NCBIfam" id="TIGR00838">
    <property type="entry name" value="argH"/>
    <property type="match status" value="1"/>
</dbReference>
<evidence type="ECO:0000256" key="7">
    <source>
        <dbReference type="ARBA" id="ARBA00022571"/>
    </source>
</evidence>
<dbReference type="AlphaFoldDB" id="A0A4D6YJG1"/>
<dbReference type="GO" id="GO:0005829">
    <property type="term" value="C:cytosol"/>
    <property type="evidence" value="ECO:0007669"/>
    <property type="project" value="TreeGrafter"/>
</dbReference>
<evidence type="ECO:0000256" key="3">
    <source>
        <dbReference type="ARBA" id="ARBA00004941"/>
    </source>
</evidence>
<dbReference type="Gene3D" id="1.10.40.30">
    <property type="entry name" value="Fumarase/aspartase (C-terminal domain)"/>
    <property type="match status" value="1"/>
</dbReference>
<dbReference type="HAMAP" id="MF_00006">
    <property type="entry name" value="Arg_succ_lyase"/>
    <property type="match status" value="1"/>
</dbReference>
<evidence type="ECO:0000256" key="9">
    <source>
        <dbReference type="ARBA" id="ARBA00023239"/>
    </source>
</evidence>
<dbReference type="InterPro" id="IPR000362">
    <property type="entry name" value="Fumarate_lyase_fam"/>
</dbReference>
<evidence type="ECO:0000259" key="11">
    <source>
        <dbReference type="Pfam" id="PF00206"/>
    </source>
</evidence>
<feature type="domain" description="Argininosuccinate lyase C-terminal" evidence="12">
    <location>
        <begin position="368"/>
        <end position="436"/>
    </location>
</feature>
<dbReference type="Gene3D" id="1.20.200.10">
    <property type="entry name" value="Fumarase/aspartase (Central domain)"/>
    <property type="match status" value="1"/>
</dbReference>
<dbReference type="PROSITE" id="PS00163">
    <property type="entry name" value="FUMARATE_LYASES"/>
    <property type="match status" value="1"/>
</dbReference>
<gene>
    <name evidence="10" type="primary">argH</name>
    <name evidence="13" type="ORF">D9V78_00210</name>
</gene>
<evidence type="ECO:0000256" key="5">
    <source>
        <dbReference type="ARBA" id="ARBA00012338"/>
    </source>
</evidence>
<dbReference type="SUPFAM" id="SSF48557">
    <property type="entry name" value="L-aspartase-like"/>
    <property type="match status" value="1"/>
</dbReference>
<dbReference type="NCBIfam" id="NF008964">
    <property type="entry name" value="PRK12308.1"/>
    <property type="match status" value="1"/>
</dbReference>
<dbReference type="Proteomes" id="UP000298685">
    <property type="component" value="Chromosome"/>
</dbReference>
<accession>A0A4D6YJG1</accession>
<dbReference type="InterPro" id="IPR008948">
    <property type="entry name" value="L-Aspartase-like"/>
</dbReference>
<dbReference type="CDD" id="cd01359">
    <property type="entry name" value="Argininosuccinate_lyase"/>
    <property type="match status" value="1"/>
</dbReference>
<reference evidence="13 14" key="1">
    <citation type="submission" date="2018-10" db="EMBL/GenBank/DDBJ databases">
        <title>Comparative functional genomics of the obligate endosymbiont Buchnera aphidicola.</title>
        <authorList>
            <person name="Chong R.A."/>
        </authorList>
    </citation>
    <scope>NUCLEOTIDE SEQUENCE [LARGE SCALE GENOMIC DNA]</scope>
    <source>
        <strain evidence="13 14">Ska</strain>
    </source>
</reference>
<evidence type="ECO:0000256" key="8">
    <source>
        <dbReference type="ARBA" id="ARBA00022605"/>
    </source>
</evidence>
<evidence type="ECO:0000256" key="10">
    <source>
        <dbReference type="HAMAP-Rule" id="MF_00006"/>
    </source>
</evidence>
<dbReference type="RefSeq" id="WP_158350263.1">
    <property type="nucleotide sequence ID" value="NZ_CP032999.1"/>
</dbReference>
<dbReference type="Pfam" id="PF14698">
    <property type="entry name" value="ASL_C2"/>
    <property type="match status" value="1"/>
</dbReference>
<dbReference type="InterPro" id="IPR009049">
    <property type="entry name" value="Argininosuccinate_lyase"/>
</dbReference>
<comment type="similarity">
    <text evidence="4">In the N-terminal section; belongs to the lyase 1 family. Argininosuccinate lyase subfamily.</text>
</comment>
<dbReference type="InterPro" id="IPR022761">
    <property type="entry name" value="Fumarate_lyase_N"/>
</dbReference>
<dbReference type="PANTHER" id="PTHR43814">
    <property type="entry name" value="ARGININOSUCCINATE LYASE"/>
    <property type="match status" value="1"/>
</dbReference>
<dbReference type="PANTHER" id="PTHR43814:SF1">
    <property type="entry name" value="ARGININOSUCCINATE LYASE"/>
    <property type="match status" value="1"/>
</dbReference>
<keyword evidence="7 10" id="KW-0055">Arginine biosynthesis</keyword>
<dbReference type="Pfam" id="PF00206">
    <property type="entry name" value="Lyase_1"/>
    <property type="match status" value="1"/>
</dbReference>
<keyword evidence="9 10" id="KW-0456">Lyase</keyword>
<feature type="domain" description="Fumarate lyase N-terminal" evidence="11">
    <location>
        <begin position="10"/>
        <end position="305"/>
    </location>
</feature>
<evidence type="ECO:0000313" key="13">
    <source>
        <dbReference type="EMBL" id="QCI25848.1"/>
    </source>
</evidence>
<keyword evidence="6 10" id="KW-0963">Cytoplasm</keyword>
<proteinExistence type="inferred from homology"/>
<dbReference type="EMBL" id="CP032999">
    <property type="protein sequence ID" value="QCI25848.1"/>
    <property type="molecule type" value="Genomic_DNA"/>
</dbReference>
<dbReference type="FunFam" id="1.20.200.10:FF:000006">
    <property type="entry name" value="Argininosuccinate lyase"/>
    <property type="match status" value="1"/>
</dbReference>
<organism evidence="13 14">
    <name type="scientific">Buchnera aphidicola</name>
    <name type="common">Sarucallis kahawaluokalani</name>
    <dbReference type="NCBI Taxonomy" id="1241878"/>
    <lineage>
        <taxon>Bacteria</taxon>
        <taxon>Pseudomonadati</taxon>
        <taxon>Pseudomonadota</taxon>
        <taxon>Gammaproteobacteria</taxon>
        <taxon>Enterobacterales</taxon>
        <taxon>Erwiniaceae</taxon>
        <taxon>Buchnera</taxon>
    </lineage>
</organism>
<dbReference type="PRINTS" id="PR00149">
    <property type="entry name" value="FUMRATELYASE"/>
</dbReference>
<dbReference type="InterPro" id="IPR024083">
    <property type="entry name" value="Fumarase/histidase_N"/>
</dbReference>
<evidence type="ECO:0000256" key="6">
    <source>
        <dbReference type="ARBA" id="ARBA00022490"/>
    </source>
</evidence>
<dbReference type="InterPro" id="IPR020557">
    <property type="entry name" value="Fumarate_lyase_CS"/>
</dbReference>
<evidence type="ECO:0000256" key="4">
    <source>
        <dbReference type="ARBA" id="ARBA00005552"/>
    </source>
</evidence>
<dbReference type="PRINTS" id="PR00145">
    <property type="entry name" value="ARGSUCLYASE"/>
</dbReference>
<keyword evidence="8 10" id="KW-0028">Amino-acid biosynthesis</keyword>
<evidence type="ECO:0000259" key="12">
    <source>
        <dbReference type="Pfam" id="PF14698"/>
    </source>
</evidence>
<comment type="similarity">
    <text evidence="10">Belongs to the lyase 1 family. Argininosuccinate lyase subfamily.</text>
</comment>
<comment type="subcellular location">
    <subcellularLocation>
        <location evidence="2 10">Cytoplasm</location>
    </subcellularLocation>
</comment>
<dbReference type="UniPathway" id="UPA00068">
    <property type="reaction ID" value="UER00114"/>
</dbReference>
<comment type="pathway">
    <text evidence="3 10">Amino-acid biosynthesis; L-arginine biosynthesis; L-arginine from L-ornithine and carbamoyl phosphate: step 3/3.</text>
</comment>
<evidence type="ECO:0000256" key="2">
    <source>
        <dbReference type="ARBA" id="ARBA00004496"/>
    </source>
</evidence>
<dbReference type="GO" id="GO:0042450">
    <property type="term" value="P:L-arginine biosynthetic process via ornithine"/>
    <property type="evidence" value="ECO:0007669"/>
    <property type="project" value="UniProtKB-UniRule"/>
</dbReference>
<dbReference type="Gene3D" id="1.10.275.10">
    <property type="entry name" value="Fumarase/aspartase (N-terminal domain)"/>
    <property type="match status" value="1"/>
</dbReference>
<evidence type="ECO:0000256" key="1">
    <source>
        <dbReference type="ARBA" id="ARBA00000985"/>
    </source>
</evidence>
<comment type="catalytic activity">
    <reaction evidence="1 10">
        <text>2-(N(omega)-L-arginino)succinate = fumarate + L-arginine</text>
        <dbReference type="Rhea" id="RHEA:24020"/>
        <dbReference type="ChEBI" id="CHEBI:29806"/>
        <dbReference type="ChEBI" id="CHEBI:32682"/>
        <dbReference type="ChEBI" id="CHEBI:57472"/>
        <dbReference type="EC" id="4.3.2.1"/>
    </reaction>
</comment>
<dbReference type="EC" id="4.3.2.1" evidence="5 10"/>
<dbReference type="InterPro" id="IPR029419">
    <property type="entry name" value="Arg_succ_lyase_C"/>
</dbReference>
<protein>
    <recommendedName>
        <fullName evidence="5 10">Argininosuccinate lyase</fullName>
        <shortName evidence="10">ASAL</shortName>
        <ecNumber evidence="5 10">4.3.2.1</ecNumber>
    </recommendedName>
    <alternativeName>
        <fullName evidence="10">Arginosuccinase</fullName>
    </alternativeName>
</protein>
<name>A0A4D6YJG1_9GAMM</name>
<evidence type="ECO:0000313" key="14">
    <source>
        <dbReference type="Proteomes" id="UP000298685"/>
    </source>
</evidence>
<dbReference type="OrthoDB" id="9769623at2"/>
<sequence>MKKQKKLWGGRFNQKTHPLFEKFNSSIHIDYILAKYDILGSIAWSESLLECNVLTDEEQHQIQNALHQILQQVCDNPKIMVNSHVEDIHTWIEVQLIKRIGNLGKKLHTGRSRNDQVTTSLKLWCKYIVHDLITYLQKIQYTLILQAEISLKCIMPGYTHLQRAQPITFAFWCLAYVEMFNRDESRLNNLLYRLNVSPLGSGALSGTFCKINREKLALRLGFASSTRNSLDAVSDRDYVVELLSIASMSMMHLSRFSEDFIFFNSGEVNFIELSDFLTSGSSLMPQKKNPDALELIRGKTGSVYGSLISMLVILKGLPLSYNKDLQEDKSILFPAINNWIICLKVAILTIKTVKININACLKSACQGYSNATELTEYLVHKGVTFREAHYIVGKIVLEAIQKKCALEDLNISDFQRYHILFDCDVYEKLNVLNCINSKSSKGGVSFRQMLHHIMQIKKSLHANNI</sequence>
<dbReference type="FunFam" id="1.10.40.30:FF:000001">
    <property type="entry name" value="Argininosuccinate lyase"/>
    <property type="match status" value="1"/>
</dbReference>